<dbReference type="GO" id="GO:0009117">
    <property type="term" value="P:nucleotide metabolic process"/>
    <property type="evidence" value="ECO:0007669"/>
    <property type="project" value="UniProtKB-KW"/>
</dbReference>
<keyword evidence="4" id="KW-0963">Cytoplasm</keyword>
<dbReference type="InterPro" id="IPR029001">
    <property type="entry name" value="ITPase-like_fam"/>
</dbReference>
<evidence type="ECO:0000313" key="6">
    <source>
        <dbReference type="Proteomes" id="UP000193450"/>
    </source>
</evidence>
<keyword evidence="6" id="KW-1185">Reference proteome</keyword>
<dbReference type="KEGG" id="osg:BST96_01955"/>
<evidence type="ECO:0000256" key="1">
    <source>
        <dbReference type="ARBA" id="ARBA00001968"/>
    </source>
</evidence>
<comment type="catalytic activity">
    <reaction evidence="4">
        <text>dTTP + H2O = dTMP + diphosphate + H(+)</text>
        <dbReference type="Rhea" id="RHEA:28534"/>
        <dbReference type="ChEBI" id="CHEBI:15377"/>
        <dbReference type="ChEBI" id="CHEBI:15378"/>
        <dbReference type="ChEBI" id="CHEBI:33019"/>
        <dbReference type="ChEBI" id="CHEBI:37568"/>
        <dbReference type="ChEBI" id="CHEBI:63528"/>
        <dbReference type="EC" id="3.6.1.9"/>
    </reaction>
</comment>
<name>A0A1X9NDE5_9GAMM</name>
<evidence type="ECO:0000256" key="3">
    <source>
        <dbReference type="ARBA" id="ARBA00023080"/>
    </source>
</evidence>
<dbReference type="STRING" id="716816.BST96_01955"/>
<feature type="site" description="Important for substrate specificity" evidence="4">
    <location>
        <position position="82"/>
    </location>
</feature>
<evidence type="ECO:0000256" key="4">
    <source>
        <dbReference type="HAMAP-Rule" id="MF_00528"/>
    </source>
</evidence>
<organism evidence="5 6">
    <name type="scientific">Oceanicoccus sagamiensis</name>
    <dbReference type="NCBI Taxonomy" id="716816"/>
    <lineage>
        <taxon>Bacteria</taxon>
        <taxon>Pseudomonadati</taxon>
        <taxon>Pseudomonadota</taxon>
        <taxon>Gammaproteobacteria</taxon>
        <taxon>Cellvibrionales</taxon>
        <taxon>Spongiibacteraceae</taxon>
        <taxon>Oceanicoccus</taxon>
    </lineage>
</organism>
<dbReference type="GO" id="GO:0036218">
    <property type="term" value="F:dTTP diphosphatase activity"/>
    <property type="evidence" value="ECO:0007669"/>
    <property type="project" value="RHEA"/>
</dbReference>
<dbReference type="AlphaFoldDB" id="A0A1X9NDE5"/>
<evidence type="ECO:0000256" key="2">
    <source>
        <dbReference type="ARBA" id="ARBA00022801"/>
    </source>
</evidence>
<comment type="subcellular location">
    <subcellularLocation>
        <location evidence="4">Cytoplasm</location>
    </subcellularLocation>
</comment>
<sequence>MSPDTANKARLYLASQSPRRAELLEQVALGFEKISVDTDESVLAGESPQDYVQRVAIAKAQAGLALVEQQGLSPLPVLGADTSVIIDGQILGKPRDRDHALAMLGQLSGSTHQVMSAICLCYQQCQETALSITRVSFRHIEPDELEQYWLSGEPLGKAGAYAIQGRGALFVENIEGSYSAVVGLPLLETGQLLQKIEQLEPYE</sequence>
<comment type="caution">
    <text evidence="4">Lacks conserved residue(s) required for the propagation of feature annotation.</text>
</comment>
<dbReference type="PIRSF" id="PIRSF006305">
    <property type="entry name" value="Maf"/>
    <property type="match status" value="1"/>
</dbReference>
<dbReference type="HAMAP" id="MF_00528">
    <property type="entry name" value="Maf"/>
    <property type="match status" value="1"/>
</dbReference>
<reference evidence="5 6" key="1">
    <citation type="submission" date="2016-11" db="EMBL/GenBank/DDBJ databases">
        <title>Trade-off between light-utilization and light-protection in marine flavobacteria.</title>
        <authorList>
            <person name="Kumagai Y."/>
        </authorList>
    </citation>
    <scope>NUCLEOTIDE SEQUENCE [LARGE SCALE GENOMIC DNA]</scope>
    <source>
        <strain evidence="5 6">NBRC 107125</strain>
    </source>
</reference>
<feature type="active site" description="Proton acceptor" evidence="4">
    <location>
        <position position="81"/>
    </location>
</feature>
<dbReference type="InterPro" id="IPR003697">
    <property type="entry name" value="Maf-like"/>
</dbReference>
<dbReference type="OrthoDB" id="9807767at2"/>
<dbReference type="Proteomes" id="UP000193450">
    <property type="component" value="Chromosome"/>
</dbReference>
<dbReference type="EMBL" id="CP019343">
    <property type="protein sequence ID" value="ARN72977.1"/>
    <property type="molecule type" value="Genomic_DNA"/>
</dbReference>
<proteinExistence type="inferred from homology"/>
<dbReference type="EC" id="3.6.1.9" evidence="4"/>
<dbReference type="RefSeq" id="WP_085757072.1">
    <property type="nucleotide sequence ID" value="NZ_CP019343.1"/>
</dbReference>
<protein>
    <recommendedName>
        <fullName evidence="4">dTTP/UTP pyrophosphatase</fullName>
        <shortName evidence="4">dTTPase/UTPase</shortName>
        <ecNumber evidence="4">3.6.1.9</ecNumber>
    </recommendedName>
    <alternativeName>
        <fullName evidence="4">Nucleoside triphosphate pyrophosphatase</fullName>
    </alternativeName>
    <alternativeName>
        <fullName evidence="4">Nucleotide pyrophosphatase</fullName>
        <shortName evidence="4">Nucleotide PPase</shortName>
    </alternativeName>
</protein>
<accession>A0A1X9NDE5</accession>
<comment type="cofactor">
    <cofactor evidence="1 4">
        <name>a divalent metal cation</name>
        <dbReference type="ChEBI" id="CHEBI:60240"/>
    </cofactor>
</comment>
<dbReference type="GO" id="GO:0036221">
    <property type="term" value="F:UTP diphosphatase activity"/>
    <property type="evidence" value="ECO:0007669"/>
    <property type="project" value="RHEA"/>
</dbReference>
<dbReference type="SUPFAM" id="SSF52972">
    <property type="entry name" value="ITPase-like"/>
    <property type="match status" value="1"/>
</dbReference>
<comment type="similarity">
    <text evidence="4">Belongs to the Maf family. YhdE subfamily.</text>
</comment>
<dbReference type="GO" id="GO:0005737">
    <property type="term" value="C:cytoplasm"/>
    <property type="evidence" value="ECO:0007669"/>
    <property type="project" value="UniProtKB-SubCell"/>
</dbReference>
<dbReference type="PANTHER" id="PTHR43213">
    <property type="entry name" value="BIFUNCTIONAL DTTP/UTP PYROPHOSPHATASE/METHYLTRANSFERASE PROTEIN-RELATED"/>
    <property type="match status" value="1"/>
</dbReference>
<gene>
    <name evidence="5" type="ORF">BST96_01955</name>
</gene>
<dbReference type="CDD" id="cd00555">
    <property type="entry name" value="Maf"/>
    <property type="match status" value="1"/>
</dbReference>
<dbReference type="NCBIfam" id="TIGR00172">
    <property type="entry name" value="maf"/>
    <property type="match status" value="1"/>
</dbReference>
<feature type="site" description="Important for substrate specificity" evidence="4">
    <location>
        <position position="164"/>
    </location>
</feature>
<comment type="catalytic activity">
    <reaction evidence="4">
        <text>UTP + H2O = UMP + diphosphate + H(+)</text>
        <dbReference type="Rhea" id="RHEA:29395"/>
        <dbReference type="ChEBI" id="CHEBI:15377"/>
        <dbReference type="ChEBI" id="CHEBI:15378"/>
        <dbReference type="ChEBI" id="CHEBI:33019"/>
        <dbReference type="ChEBI" id="CHEBI:46398"/>
        <dbReference type="ChEBI" id="CHEBI:57865"/>
        <dbReference type="EC" id="3.6.1.9"/>
    </reaction>
</comment>
<dbReference type="PANTHER" id="PTHR43213:SF5">
    <property type="entry name" value="BIFUNCTIONAL DTTP_UTP PYROPHOSPHATASE_METHYLTRANSFERASE PROTEIN-RELATED"/>
    <property type="match status" value="1"/>
</dbReference>
<feature type="site" description="Important for substrate specificity" evidence="4">
    <location>
        <position position="19"/>
    </location>
</feature>
<comment type="function">
    <text evidence="4">Nucleoside triphosphate pyrophosphatase that hydrolyzes dTTP and UTP. May have a dual role in cell division arrest and in preventing the incorporation of modified nucleotides into cellular nucleic acids.</text>
</comment>
<keyword evidence="3 4" id="KW-0546">Nucleotide metabolism</keyword>
<dbReference type="Gene3D" id="3.90.950.10">
    <property type="match status" value="1"/>
</dbReference>
<keyword evidence="2 4" id="KW-0378">Hydrolase</keyword>
<dbReference type="Pfam" id="PF02545">
    <property type="entry name" value="Maf"/>
    <property type="match status" value="1"/>
</dbReference>
<evidence type="ECO:0000313" key="5">
    <source>
        <dbReference type="EMBL" id="ARN72977.1"/>
    </source>
</evidence>